<organism evidence="1 2">
    <name type="scientific">Zostera marina</name>
    <name type="common">Eelgrass</name>
    <dbReference type="NCBI Taxonomy" id="29655"/>
    <lineage>
        <taxon>Eukaryota</taxon>
        <taxon>Viridiplantae</taxon>
        <taxon>Streptophyta</taxon>
        <taxon>Embryophyta</taxon>
        <taxon>Tracheophyta</taxon>
        <taxon>Spermatophyta</taxon>
        <taxon>Magnoliopsida</taxon>
        <taxon>Liliopsida</taxon>
        <taxon>Zosteraceae</taxon>
        <taxon>Zostera</taxon>
    </lineage>
</organism>
<dbReference type="OrthoDB" id="1932414at2759"/>
<dbReference type="OMA" id="SFTNHGI"/>
<proteinExistence type="predicted"/>
<evidence type="ECO:0000313" key="2">
    <source>
        <dbReference type="Proteomes" id="UP000036987"/>
    </source>
</evidence>
<dbReference type="EMBL" id="LFYR01001565">
    <property type="protein sequence ID" value="KMZ60806.1"/>
    <property type="molecule type" value="Genomic_DNA"/>
</dbReference>
<evidence type="ECO:0000313" key="1">
    <source>
        <dbReference type="EMBL" id="KMZ60806.1"/>
    </source>
</evidence>
<dbReference type="Proteomes" id="UP000036987">
    <property type="component" value="Unassembled WGS sequence"/>
</dbReference>
<sequence length="139" mass="16378">MASSGMFSYQKLRENQTEVVDEIESDVVFSRRARGWLKLRRSSGSKRSRRWWRRKPRLRIPGLRRVVRKRTKSLKLAVKKVVERFKEGRSHLGDLFAGNYMLMQINPSSPTSMKYLDKSFTGEPKLPPPPSKYYLPYVE</sequence>
<accession>A0A0K9NVL3</accession>
<dbReference type="AlphaFoldDB" id="A0A0K9NVL3"/>
<keyword evidence="2" id="KW-1185">Reference proteome</keyword>
<comment type="caution">
    <text evidence="1">The sequence shown here is derived from an EMBL/GenBank/DDBJ whole genome shotgun (WGS) entry which is preliminary data.</text>
</comment>
<protein>
    <submittedName>
        <fullName evidence="1">Uncharacterized protein</fullName>
    </submittedName>
</protein>
<dbReference type="PANTHER" id="PTHR36795:SF2">
    <property type="entry name" value="OS01G0938400 PROTEIN"/>
    <property type="match status" value="1"/>
</dbReference>
<dbReference type="PANTHER" id="PTHR36795">
    <property type="entry name" value="OS01G0938400 PROTEIN"/>
    <property type="match status" value="1"/>
</dbReference>
<gene>
    <name evidence="1" type="ORF">ZOSMA_56G00370</name>
</gene>
<name>A0A0K9NVL3_ZOSMR</name>
<reference evidence="2" key="1">
    <citation type="journal article" date="2016" name="Nature">
        <title>The genome of the seagrass Zostera marina reveals angiosperm adaptation to the sea.</title>
        <authorList>
            <person name="Olsen J.L."/>
            <person name="Rouze P."/>
            <person name="Verhelst B."/>
            <person name="Lin Y.-C."/>
            <person name="Bayer T."/>
            <person name="Collen J."/>
            <person name="Dattolo E."/>
            <person name="De Paoli E."/>
            <person name="Dittami S."/>
            <person name="Maumus F."/>
            <person name="Michel G."/>
            <person name="Kersting A."/>
            <person name="Lauritano C."/>
            <person name="Lohaus R."/>
            <person name="Toepel M."/>
            <person name="Tonon T."/>
            <person name="Vanneste K."/>
            <person name="Amirebrahimi M."/>
            <person name="Brakel J."/>
            <person name="Bostroem C."/>
            <person name="Chovatia M."/>
            <person name="Grimwood J."/>
            <person name="Jenkins J.W."/>
            <person name="Jueterbock A."/>
            <person name="Mraz A."/>
            <person name="Stam W.T."/>
            <person name="Tice H."/>
            <person name="Bornberg-Bauer E."/>
            <person name="Green P.J."/>
            <person name="Pearson G.A."/>
            <person name="Procaccini G."/>
            <person name="Duarte C.M."/>
            <person name="Schmutz J."/>
            <person name="Reusch T.B.H."/>
            <person name="Van de Peer Y."/>
        </authorList>
    </citation>
    <scope>NUCLEOTIDE SEQUENCE [LARGE SCALE GENOMIC DNA]</scope>
    <source>
        <strain evidence="2">cv. Finnish</strain>
    </source>
</reference>